<evidence type="ECO:0000313" key="5">
    <source>
        <dbReference type="EMBL" id="PWA31743.1"/>
    </source>
</evidence>
<evidence type="ECO:0000256" key="3">
    <source>
        <dbReference type="SAM" id="MobiDB-lite"/>
    </source>
</evidence>
<evidence type="ECO:0000256" key="4">
    <source>
        <dbReference type="SAM" id="Phobius"/>
    </source>
</evidence>
<keyword evidence="4" id="KW-1133">Transmembrane helix</keyword>
<feature type="region of interest" description="Disordered" evidence="3">
    <location>
        <begin position="1"/>
        <end position="34"/>
    </location>
</feature>
<accession>A0A315W7K3</accession>
<feature type="compositionally biased region" description="Basic and acidic residues" evidence="3">
    <location>
        <begin position="12"/>
        <end position="22"/>
    </location>
</feature>
<evidence type="ECO:0000313" key="6">
    <source>
        <dbReference type="Proteomes" id="UP000250572"/>
    </source>
</evidence>
<dbReference type="InterPro" id="IPR039672">
    <property type="entry name" value="MFS_2"/>
</dbReference>
<dbReference type="PANTHER" id="PTHR11328:SF44">
    <property type="entry name" value="SODIUM-DEPENDENT LYSOPHOSPHATIDYLCHOLINE SYMPORTER 1-B"/>
    <property type="match status" value="1"/>
</dbReference>
<feature type="compositionally biased region" description="Polar residues" evidence="3">
    <location>
        <begin position="233"/>
        <end position="245"/>
    </location>
</feature>
<dbReference type="Proteomes" id="UP000250572">
    <property type="component" value="Unassembled WGS sequence"/>
</dbReference>
<dbReference type="PANTHER" id="PTHR11328">
    <property type="entry name" value="MAJOR FACILITATOR SUPERFAMILY DOMAIN-CONTAINING PROTEIN"/>
    <property type="match status" value="1"/>
</dbReference>
<feature type="region of interest" description="Disordered" evidence="3">
    <location>
        <begin position="218"/>
        <end position="245"/>
    </location>
</feature>
<dbReference type="GO" id="GO:0005886">
    <property type="term" value="C:plasma membrane"/>
    <property type="evidence" value="ECO:0007669"/>
    <property type="project" value="TreeGrafter"/>
</dbReference>
<dbReference type="AlphaFoldDB" id="A0A315W7K3"/>
<sequence length="245" mass="27574">MATQSSNQSVFMDKHTATEERKRKTPPAEPEPEPGSVHVHLVFWVAAMSSDLQRMSCCESFTEKLEALRNVLWKRSGEQRGSRRIPLMRKICYAVGGVPHQVTSAAIGISLQIFLLDVVQMKASSVSLILFLSRVWDAVTDPLVGYLLTRSTWTPIGKLTPWLVVSTPFGILSYVLLWFVPADSMSEAACVLWFLTVACLFQTLMSTGSVLVLKLQKEEKKKKKRDEPRGQRQQDGFRSLTTQNE</sequence>
<evidence type="ECO:0000256" key="1">
    <source>
        <dbReference type="ARBA" id="ARBA00004141"/>
    </source>
</evidence>
<proteinExistence type="inferred from homology"/>
<feature type="compositionally biased region" description="Basic and acidic residues" evidence="3">
    <location>
        <begin position="218"/>
        <end position="232"/>
    </location>
</feature>
<keyword evidence="6" id="KW-1185">Reference proteome</keyword>
<dbReference type="Gene3D" id="1.20.1250.20">
    <property type="entry name" value="MFS general substrate transporter like domains"/>
    <property type="match status" value="1"/>
</dbReference>
<dbReference type="SUPFAM" id="SSF103473">
    <property type="entry name" value="MFS general substrate transporter"/>
    <property type="match status" value="1"/>
</dbReference>
<comment type="subcellular location">
    <subcellularLocation>
        <location evidence="1">Membrane</location>
        <topology evidence="1">Multi-pass membrane protein</topology>
    </subcellularLocation>
</comment>
<name>A0A315W7K3_GAMAF</name>
<feature type="transmembrane region" description="Helical" evidence="4">
    <location>
        <begin position="192"/>
        <end position="215"/>
    </location>
</feature>
<evidence type="ECO:0000256" key="2">
    <source>
        <dbReference type="ARBA" id="ARBA00008335"/>
    </source>
</evidence>
<gene>
    <name evidence="5" type="ORF">CCH79_00006485</name>
</gene>
<keyword evidence="4" id="KW-0812">Transmembrane</keyword>
<reference evidence="5 6" key="1">
    <citation type="journal article" date="2018" name="G3 (Bethesda)">
        <title>A High-Quality Reference Genome for the Invasive Mosquitofish Gambusia affinis Using a Chicago Library.</title>
        <authorList>
            <person name="Hoffberg S.L."/>
            <person name="Troendle N.J."/>
            <person name="Glenn T.C."/>
            <person name="Mahmud O."/>
            <person name="Louha S."/>
            <person name="Chalopin D."/>
            <person name="Bennetzen J.L."/>
            <person name="Mauricio R."/>
        </authorList>
    </citation>
    <scope>NUCLEOTIDE SEQUENCE [LARGE SCALE GENOMIC DNA]</scope>
    <source>
        <strain evidence="5">NE01/NJP1002.9</strain>
        <tissue evidence="5">Muscle</tissue>
    </source>
</reference>
<protein>
    <submittedName>
        <fullName evidence="5">Uncharacterized protein</fullName>
    </submittedName>
</protein>
<organism evidence="5 6">
    <name type="scientific">Gambusia affinis</name>
    <name type="common">Western mosquitofish</name>
    <name type="synonym">Heterandria affinis</name>
    <dbReference type="NCBI Taxonomy" id="33528"/>
    <lineage>
        <taxon>Eukaryota</taxon>
        <taxon>Metazoa</taxon>
        <taxon>Chordata</taxon>
        <taxon>Craniata</taxon>
        <taxon>Vertebrata</taxon>
        <taxon>Euteleostomi</taxon>
        <taxon>Actinopterygii</taxon>
        <taxon>Neopterygii</taxon>
        <taxon>Teleostei</taxon>
        <taxon>Neoteleostei</taxon>
        <taxon>Acanthomorphata</taxon>
        <taxon>Ovalentaria</taxon>
        <taxon>Atherinomorphae</taxon>
        <taxon>Cyprinodontiformes</taxon>
        <taxon>Poeciliidae</taxon>
        <taxon>Poeciliinae</taxon>
        <taxon>Gambusia</taxon>
    </lineage>
</organism>
<dbReference type="InterPro" id="IPR036259">
    <property type="entry name" value="MFS_trans_sf"/>
</dbReference>
<comment type="caution">
    <text evidence="5">The sequence shown here is derived from an EMBL/GenBank/DDBJ whole genome shotgun (WGS) entry which is preliminary data.</text>
</comment>
<dbReference type="GO" id="GO:0008643">
    <property type="term" value="P:carbohydrate transport"/>
    <property type="evidence" value="ECO:0007669"/>
    <property type="project" value="InterPro"/>
</dbReference>
<feature type="transmembrane region" description="Helical" evidence="4">
    <location>
        <begin position="160"/>
        <end position="180"/>
    </location>
</feature>
<dbReference type="GO" id="GO:0015293">
    <property type="term" value="F:symporter activity"/>
    <property type="evidence" value="ECO:0007669"/>
    <property type="project" value="InterPro"/>
</dbReference>
<dbReference type="EMBL" id="NHOQ01000244">
    <property type="protein sequence ID" value="PWA31743.1"/>
    <property type="molecule type" value="Genomic_DNA"/>
</dbReference>
<dbReference type="Pfam" id="PF13347">
    <property type="entry name" value="MFS_2"/>
    <property type="match status" value="1"/>
</dbReference>
<comment type="similarity">
    <text evidence="2">Belongs to the major facilitator superfamily.</text>
</comment>
<keyword evidence="4" id="KW-0472">Membrane</keyword>
<feature type="compositionally biased region" description="Polar residues" evidence="3">
    <location>
        <begin position="1"/>
        <end position="10"/>
    </location>
</feature>